<reference evidence="2 3" key="2">
    <citation type="submission" date="2007-04" db="EMBL/GenBank/DDBJ databases">
        <title>Draft genome sequence of Dorea longicatena (DSM 13814).</title>
        <authorList>
            <person name="Sudarsanam P."/>
            <person name="Ley R."/>
            <person name="Guruge J."/>
            <person name="Turnbaugh P.J."/>
            <person name="Mahowald M."/>
            <person name="Liep D."/>
            <person name="Gordon J."/>
        </authorList>
    </citation>
    <scope>NUCLEOTIDE SEQUENCE [LARGE SCALE GENOMIC DNA]</scope>
    <source>
        <strain evidence="2 3">DSM 13814</strain>
    </source>
</reference>
<dbReference type="GeneID" id="93136287"/>
<evidence type="ECO:0000313" key="3">
    <source>
        <dbReference type="Proteomes" id="UP000004016"/>
    </source>
</evidence>
<reference evidence="2 3" key="1">
    <citation type="submission" date="2007-03" db="EMBL/GenBank/DDBJ databases">
        <authorList>
            <person name="Fulton L."/>
            <person name="Clifton S."/>
            <person name="Fulton B."/>
            <person name="Xu J."/>
            <person name="Minx P."/>
            <person name="Pepin K.H."/>
            <person name="Johnson M."/>
            <person name="Thiruvilangam P."/>
            <person name="Bhonagiri V."/>
            <person name="Nash W.E."/>
            <person name="Mardis E.R."/>
            <person name="Wilson R.K."/>
        </authorList>
    </citation>
    <scope>NUCLEOTIDE SEQUENCE [LARGE SCALE GENOMIC DNA]</scope>
    <source>
        <strain evidence="2 3">DSM 13814</strain>
    </source>
</reference>
<dbReference type="SUPFAM" id="SSF52540">
    <property type="entry name" value="P-loop containing nucleoside triphosphate hydrolases"/>
    <property type="match status" value="1"/>
</dbReference>
<dbReference type="InterPro" id="IPR027417">
    <property type="entry name" value="P-loop_NTPase"/>
</dbReference>
<dbReference type="Pfam" id="PF07693">
    <property type="entry name" value="KAP_NTPase"/>
    <property type="match status" value="1"/>
</dbReference>
<protein>
    <submittedName>
        <fullName evidence="2">KAP family P-loop domain protein</fullName>
    </submittedName>
</protein>
<dbReference type="RefSeq" id="WP_006426182.1">
    <property type="nucleotide sequence ID" value="NZ_DS264391.1"/>
</dbReference>
<dbReference type="EMBL" id="AAXB02000009">
    <property type="protein sequence ID" value="EDM62762.1"/>
    <property type="molecule type" value="Genomic_DNA"/>
</dbReference>
<sequence length="634" mass="74751">MYCDEIEQVIKEYLDNPKSEYAVMIDGEWGVGKTYFLTHSLMNIMETIDNGKSKRRKYAYVSLYGIKSAEEVSREIIFQYFGRKGKKKLETADTVMTTASNILTASLGAINIDLSKIKETISKIDINNWIICFDDLERCYLSINEILGYINRLVEHNNCKVVILANEKEIGKINLNQRLENKYQVVMSGRKLNLENESNEDENLDIKKLQSVTKMLFNEDILYKSIREKVIGLTIKFEPQMDRVYDSIINEYNADTQFKQYLNDNKTLILHHFKKSKCCNLRTLNFILETVRKVYREMISKSFNTVKYFNKIMNEFLEYIVLFAIYYRNGGSVKDLELTTEIGYVHLGNGIFNRIRGFKFLEKYCTTLSFSEGEFVDVVDQLRIEYAEKEAQYDSSKRGEAYGKLRNWWEKEDDEVNFLVKELKEEIKQNKYLFYEYQGIIGQLMVLQYWKHDVGNIDDFINIMNRNIENSKEVVDVERHSFSFEKNPELRKEYDKYIDQLKFQAKKKNQTIKAGEISEILKSDNGIEKLADYCEEHYNDFIMRYGFIDLLDIDILIDKMKKASVMELRLIIDIFKTVYGAKNINDFFTNDKEIICTFKRKVEEMQVNGINKDLAKHALVDYLKDIIERLGDIQ</sequence>
<name>A6BHL1_9FIRM</name>
<evidence type="ECO:0000313" key="2">
    <source>
        <dbReference type="EMBL" id="EDM62762.1"/>
    </source>
</evidence>
<comment type="caution">
    <text evidence="2">The sequence shown here is derived from an EMBL/GenBank/DDBJ whole genome shotgun (WGS) entry which is preliminary data.</text>
</comment>
<proteinExistence type="predicted"/>
<dbReference type="Gene3D" id="3.40.50.300">
    <property type="entry name" value="P-loop containing nucleotide triphosphate hydrolases"/>
    <property type="match status" value="1"/>
</dbReference>
<dbReference type="HOGENOM" id="CLU_022182_1_0_9"/>
<dbReference type="Proteomes" id="UP000004016">
    <property type="component" value="Unassembled WGS sequence"/>
</dbReference>
<gene>
    <name evidence="2" type="ORF">DORLON_01787</name>
</gene>
<dbReference type="AlphaFoldDB" id="A6BHL1"/>
<organism evidence="2 3">
    <name type="scientific">Dorea longicatena DSM 13814</name>
    <dbReference type="NCBI Taxonomy" id="411462"/>
    <lineage>
        <taxon>Bacteria</taxon>
        <taxon>Bacillati</taxon>
        <taxon>Bacillota</taxon>
        <taxon>Clostridia</taxon>
        <taxon>Lachnospirales</taxon>
        <taxon>Lachnospiraceae</taxon>
        <taxon>Dorea</taxon>
    </lineage>
</organism>
<evidence type="ECO:0000259" key="1">
    <source>
        <dbReference type="Pfam" id="PF07693"/>
    </source>
</evidence>
<accession>A6BHL1</accession>
<dbReference type="InterPro" id="IPR011646">
    <property type="entry name" value="KAP_P-loop"/>
</dbReference>
<feature type="domain" description="KAP NTPase" evidence="1">
    <location>
        <begin position="5"/>
        <end position="180"/>
    </location>
</feature>
<dbReference type="eggNOG" id="COG4928">
    <property type="taxonomic scope" value="Bacteria"/>
</dbReference>